<dbReference type="PROSITE" id="PS50005">
    <property type="entry name" value="TPR"/>
    <property type="match status" value="3"/>
</dbReference>
<evidence type="ECO:0000256" key="6">
    <source>
        <dbReference type="ARBA" id="ARBA00022840"/>
    </source>
</evidence>
<dbReference type="SMART" id="SM00220">
    <property type="entry name" value="S_TKc"/>
    <property type="match status" value="1"/>
</dbReference>
<evidence type="ECO:0000256" key="5">
    <source>
        <dbReference type="ARBA" id="ARBA00022777"/>
    </source>
</evidence>
<dbReference type="InterPro" id="IPR011990">
    <property type="entry name" value="TPR-like_helical_dom_sf"/>
</dbReference>
<protein>
    <recommendedName>
        <fullName evidence="1">non-specific serine/threonine protein kinase</fullName>
        <ecNumber evidence="1">2.7.11.1</ecNumber>
    </recommendedName>
</protein>
<evidence type="ECO:0000313" key="12">
    <source>
        <dbReference type="Proteomes" id="UP000620559"/>
    </source>
</evidence>
<dbReference type="GO" id="GO:0004674">
    <property type="term" value="F:protein serine/threonine kinase activity"/>
    <property type="evidence" value="ECO:0007669"/>
    <property type="project" value="UniProtKB-KW"/>
</dbReference>
<dbReference type="GO" id="GO:0005524">
    <property type="term" value="F:ATP binding"/>
    <property type="evidence" value="ECO:0007669"/>
    <property type="project" value="UniProtKB-KW"/>
</dbReference>
<dbReference type="Proteomes" id="UP000620559">
    <property type="component" value="Unassembled WGS sequence"/>
</dbReference>
<dbReference type="AlphaFoldDB" id="A0A8J7K3V1"/>
<keyword evidence="5 11" id="KW-0418">Kinase</keyword>
<evidence type="ECO:0000256" key="8">
    <source>
        <dbReference type="ARBA" id="ARBA00048679"/>
    </source>
</evidence>
<dbReference type="PROSITE" id="PS00108">
    <property type="entry name" value="PROTEIN_KINASE_ST"/>
    <property type="match status" value="1"/>
</dbReference>
<dbReference type="Gene3D" id="1.25.40.10">
    <property type="entry name" value="Tetratricopeptide repeat domain"/>
    <property type="match status" value="2"/>
</dbReference>
<gene>
    <name evidence="11" type="ORF">IQ247_26410</name>
</gene>
<dbReference type="EC" id="2.7.11.1" evidence="1"/>
<keyword evidence="2" id="KW-0723">Serine/threonine-protein kinase</keyword>
<dbReference type="InterPro" id="IPR000719">
    <property type="entry name" value="Prot_kinase_dom"/>
</dbReference>
<dbReference type="Gene3D" id="1.10.510.10">
    <property type="entry name" value="Transferase(Phosphotransferase) domain 1"/>
    <property type="match status" value="1"/>
</dbReference>
<feature type="repeat" description="TPR" evidence="9">
    <location>
        <begin position="406"/>
        <end position="439"/>
    </location>
</feature>
<comment type="catalytic activity">
    <reaction evidence="7">
        <text>L-threonyl-[protein] + ATP = O-phospho-L-threonyl-[protein] + ADP + H(+)</text>
        <dbReference type="Rhea" id="RHEA:46608"/>
        <dbReference type="Rhea" id="RHEA-COMP:11060"/>
        <dbReference type="Rhea" id="RHEA-COMP:11605"/>
        <dbReference type="ChEBI" id="CHEBI:15378"/>
        <dbReference type="ChEBI" id="CHEBI:30013"/>
        <dbReference type="ChEBI" id="CHEBI:30616"/>
        <dbReference type="ChEBI" id="CHEBI:61977"/>
        <dbReference type="ChEBI" id="CHEBI:456216"/>
        <dbReference type="EC" id="2.7.11.1"/>
    </reaction>
</comment>
<sequence length="575" mass="65874">MIYCINPECKQRKNADNVTICQSCGTSLLINNRYQLIKPLRSLKSQNYTDVFEVFDGEKRKVLKVLKVNSPQLLKMFQREAFTLQLLNHPGIPKIEPDDYFTFTPNNTSQELHCLVMEKIPGNDLEQWLIENGKISSSLALQWLRQLVEILDILHKNHFFHRDIKPSNIILKPDGRLVLIDFGSVRDMSNTYLVKIGGGENATTTISGGYTPPEQIDGKALPQSDFYALGRTFVHLLTGKSPVELPTNPKTGKLIWRNQASKIRGRFADFIDDMMAPLPVDRPQSASQILEYLNPRGLLIKSILRLLNSPQSKGLFIIITGCFLLYFSTKPLRAAYEDNRGRQALMDGDWDSARNRFETATKLNPNQAKYQNNFGLVCKQQKEFLCAIDRYKQALELSKNDAYTTATIHYNLATLYEDIREFDNALLEYQKTMSYQGDKVDLVVDARNNYARLLIWQKQNYQLAIEEISKALEQTKVSSSKSSLYSLYKNLGWAYLQLGNFQNAQNHLEKAIYFDENQRAAAHCLLGKVLEKANSKDALSAWQKCRDYNAEQLPEVETWQMDAISYLNSNKSQKK</sequence>
<accession>A0A8J7K3V1</accession>
<evidence type="ECO:0000256" key="1">
    <source>
        <dbReference type="ARBA" id="ARBA00012513"/>
    </source>
</evidence>
<name>A0A8J7K3V1_9CYAN</name>
<reference evidence="11" key="1">
    <citation type="submission" date="2020-10" db="EMBL/GenBank/DDBJ databases">
        <authorList>
            <person name="Castelo-Branco R."/>
            <person name="Eusebio N."/>
            <person name="Adriana R."/>
            <person name="Vieira A."/>
            <person name="Brugerolle De Fraissinette N."/>
            <person name="Rezende De Castro R."/>
            <person name="Schneider M.P."/>
            <person name="Vasconcelos V."/>
            <person name="Leao P.N."/>
        </authorList>
    </citation>
    <scope>NUCLEOTIDE SEQUENCE</scope>
    <source>
        <strain evidence="11">LEGE 06105</strain>
    </source>
</reference>
<dbReference type="InterPro" id="IPR019734">
    <property type="entry name" value="TPR_rpt"/>
</dbReference>
<dbReference type="SMART" id="SM00028">
    <property type="entry name" value="TPR"/>
    <property type="match status" value="5"/>
</dbReference>
<dbReference type="EMBL" id="JADEWL010000142">
    <property type="protein sequence ID" value="MBE9216151.1"/>
    <property type="molecule type" value="Genomic_DNA"/>
</dbReference>
<dbReference type="Pfam" id="PF13424">
    <property type="entry name" value="TPR_12"/>
    <property type="match status" value="1"/>
</dbReference>
<comment type="caution">
    <text evidence="11">The sequence shown here is derived from an EMBL/GenBank/DDBJ whole genome shotgun (WGS) entry which is preliminary data.</text>
</comment>
<keyword evidence="4" id="KW-0547">Nucleotide-binding</keyword>
<keyword evidence="3" id="KW-0808">Transferase</keyword>
<keyword evidence="9" id="KW-0802">TPR repeat</keyword>
<dbReference type="InterPro" id="IPR008271">
    <property type="entry name" value="Ser/Thr_kinase_AS"/>
</dbReference>
<dbReference type="NCBIfam" id="NF045510">
    <property type="entry name" value="4Cys_prefix_kin"/>
    <property type="match status" value="1"/>
</dbReference>
<dbReference type="PANTHER" id="PTHR24363:SF0">
    <property type="entry name" value="SERINE_THREONINE KINASE LIKE DOMAIN CONTAINING 1"/>
    <property type="match status" value="1"/>
</dbReference>
<evidence type="ECO:0000259" key="10">
    <source>
        <dbReference type="PROSITE" id="PS50011"/>
    </source>
</evidence>
<evidence type="ECO:0000256" key="2">
    <source>
        <dbReference type="ARBA" id="ARBA00022527"/>
    </source>
</evidence>
<dbReference type="PROSITE" id="PS50011">
    <property type="entry name" value="PROTEIN_KINASE_DOM"/>
    <property type="match status" value="1"/>
</dbReference>
<dbReference type="SUPFAM" id="SSF48452">
    <property type="entry name" value="TPR-like"/>
    <property type="match status" value="1"/>
</dbReference>
<evidence type="ECO:0000256" key="4">
    <source>
        <dbReference type="ARBA" id="ARBA00022741"/>
    </source>
</evidence>
<dbReference type="Pfam" id="PF00069">
    <property type="entry name" value="Pkinase"/>
    <property type="match status" value="1"/>
</dbReference>
<evidence type="ECO:0000256" key="3">
    <source>
        <dbReference type="ARBA" id="ARBA00022679"/>
    </source>
</evidence>
<evidence type="ECO:0000256" key="9">
    <source>
        <dbReference type="PROSITE-ProRule" id="PRU00339"/>
    </source>
</evidence>
<dbReference type="Pfam" id="PF13432">
    <property type="entry name" value="TPR_16"/>
    <property type="match status" value="1"/>
</dbReference>
<organism evidence="11 12">
    <name type="scientific">Plectonema cf. radiosum LEGE 06105</name>
    <dbReference type="NCBI Taxonomy" id="945769"/>
    <lineage>
        <taxon>Bacteria</taxon>
        <taxon>Bacillati</taxon>
        <taxon>Cyanobacteriota</taxon>
        <taxon>Cyanophyceae</taxon>
        <taxon>Oscillatoriophycideae</taxon>
        <taxon>Oscillatoriales</taxon>
        <taxon>Microcoleaceae</taxon>
        <taxon>Plectonema</taxon>
    </lineage>
</organism>
<comment type="catalytic activity">
    <reaction evidence="8">
        <text>L-seryl-[protein] + ATP = O-phospho-L-seryl-[protein] + ADP + H(+)</text>
        <dbReference type="Rhea" id="RHEA:17989"/>
        <dbReference type="Rhea" id="RHEA-COMP:9863"/>
        <dbReference type="Rhea" id="RHEA-COMP:11604"/>
        <dbReference type="ChEBI" id="CHEBI:15378"/>
        <dbReference type="ChEBI" id="CHEBI:29999"/>
        <dbReference type="ChEBI" id="CHEBI:30616"/>
        <dbReference type="ChEBI" id="CHEBI:83421"/>
        <dbReference type="ChEBI" id="CHEBI:456216"/>
        <dbReference type="EC" id="2.7.11.1"/>
    </reaction>
</comment>
<dbReference type="SUPFAM" id="SSF56112">
    <property type="entry name" value="Protein kinase-like (PK-like)"/>
    <property type="match status" value="1"/>
</dbReference>
<dbReference type="PANTHER" id="PTHR24363">
    <property type="entry name" value="SERINE/THREONINE PROTEIN KINASE"/>
    <property type="match status" value="1"/>
</dbReference>
<evidence type="ECO:0000313" key="11">
    <source>
        <dbReference type="EMBL" id="MBE9216151.1"/>
    </source>
</evidence>
<evidence type="ECO:0000256" key="7">
    <source>
        <dbReference type="ARBA" id="ARBA00047899"/>
    </source>
</evidence>
<feature type="domain" description="Protein kinase" evidence="10">
    <location>
        <begin position="37"/>
        <end position="293"/>
    </location>
</feature>
<proteinExistence type="predicted"/>
<dbReference type="RefSeq" id="WP_193924568.1">
    <property type="nucleotide sequence ID" value="NZ_JADEWL010000142.1"/>
</dbReference>
<dbReference type="InterPro" id="IPR011009">
    <property type="entry name" value="Kinase-like_dom_sf"/>
</dbReference>
<feature type="repeat" description="TPR" evidence="9">
    <location>
        <begin position="334"/>
        <end position="367"/>
    </location>
</feature>
<keyword evidence="12" id="KW-1185">Reference proteome</keyword>
<dbReference type="CDD" id="cd14014">
    <property type="entry name" value="STKc_PknB_like"/>
    <property type="match status" value="1"/>
</dbReference>
<feature type="repeat" description="TPR" evidence="9">
    <location>
        <begin position="485"/>
        <end position="518"/>
    </location>
</feature>
<keyword evidence="6" id="KW-0067">ATP-binding</keyword>